<evidence type="ECO:0000313" key="4">
    <source>
        <dbReference type="Proteomes" id="UP001396334"/>
    </source>
</evidence>
<dbReference type="Proteomes" id="UP001396334">
    <property type="component" value="Unassembled WGS sequence"/>
</dbReference>
<reference evidence="3 4" key="1">
    <citation type="journal article" date="2024" name="G3 (Bethesda)">
        <title>Genome assembly of Hibiscus sabdariffa L. provides insights into metabolisms of medicinal natural products.</title>
        <authorList>
            <person name="Kim T."/>
        </authorList>
    </citation>
    <scope>NUCLEOTIDE SEQUENCE [LARGE SCALE GENOMIC DNA]</scope>
    <source>
        <strain evidence="3">TK-2024</strain>
        <tissue evidence="3">Old leaves</tissue>
    </source>
</reference>
<dbReference type="InterPro" id="IPR027417">
    <property type="entry name" value="P-loop_NTPase"/>
</dbReference>
<proteinExistence type="predicted"/>
<evidence type="ECO:0000259" key="2">
    <source>
        <dbReference type="Pfam" id="PF00009"/>
    </source>
</evidence>
<dbReference type="Gene3D" id="3.40.50.300">
    <property type="entry name" value="P-loop containing nucleotide triphosphate hydrolases"/>
    <property type="match status" value="1"/>
</dbReference>
<protein>
    <recommendedName>
        <fullName evidence="2">Tr-type G domain-containing protein</fullName>
    </recommendedName>
</protein>
<dbReference type="PANTHER" id="PTHR47290">
    <property type="entry name" value="RING FINGER PROTEIN"/>
    <property type="match status" value="1"/>
</dbReference>
<feature type="domain" description="Tr-type G" evidence="2">
    <location>
        <begin position="69"/>
        <end position="162"/>
    </location>
</feature>
<accession>A0ABR2S997</accession>
<gene>
    <name evidence="3" type="ORF">V6N11_011696</name>
</gene>
<dbReference type="SUPFAM" id="SSF52540">
    <property type="entry name" value="P-loop containing nucleoside triphosphate hydrolases"/>
    <property type="match status" value="1"/>
</dbReference>
<sequence length="337" mass="37832">MTMVPAENLSKQHHLPQGTGGGGGFYGFNCGLMSSVHGYYYQNEANSMAEDEEGSVMNRKYQHVAEAKYGCHVLIIDSITGGFEAGISKVGQTRKHVLLAFSIGVKQMIYCCNKMDATILNYSKASFEALYSDNIRKNVAVEDLKRDHVFEIITGSSSKDNNDQEQEERDKSWLQLSIGTQTQATRTYDEYDRNKHEQGDPASWRRGSALTELDLLPGGGSQSQQARPLSPIFHMPEFRPPPPHHGALAPYFGRPFLVQSTDVAGPSSEVRIIDPPRRPHSGIWFMLQASRNQSKEPFLPQIPKSYLRIKDGKMTVRLIMKYLANKLRLDSESEVLF</sequence>
<dbReference type="Pfam" id="PF00009">
    <property type="entry name" value="GTP_EFTU"/>
    <property type="match status" value="1"/>
</dbReference>
<keyword evidence="4" id="KW-1185">Reference proteome</keyword>
<evidence type="ECO:0000256" key="1">
    <source>
        <dbReference type="SAM" id="MobiDB-lite"/>
    </source>
</evidence>
<feature type="compositionally biased region" description="Basic and acidic residues" evidence="1">
    <location>
        <begin position="187"/>
        <end position="199"/>
    </location>
</feature>
<feature type="region of interest" description="Disordered" evidence="1">
    <location>
        <begin position="184"/>
        <end position="207"/>
    </location>
</feature>
<comment type="caution">
    <text evidence="3">The sequence shown here is derived from an EMBL/GenBank/DDBJ whole genome shotgun (WGS) entry which is preliminary data.</text>
</comment>
<dbReference type="PANTHER" id="PTHR47290:SF4">
    <property type="entry name" value="RING FINGER PROTEIN"/>
    <property type="match status" value="1"/>
</dbReference>
<dbReference type="InterPro" id="IPR000795">
    <property type="entry name" value="T_Tr_GTP-bd_dom"/>
</dbReference>
<evidence type="ECO:0000313" key="3">
    <source>
        <dbReference type="EMBL" id="KAK9021722.1"/>
    </source>
</evidence>
<organism evidence="3 4">
    <name type="scientific">Hibiscus sabdariffa</name>
    <name type="common">roselle</name>
    <dbReference type="NCBI Taxonomy" id="183260"/>
    <lineage>
        <taxon>Eukaryota</taxon>
        <taxon>Viridiplantae</taxon>
        <taxon>Streptophyta</taxon>
        <taxon>Embryophyta</taxon>
        <taxon>Tracheophyta</taxon>
        <taxon>Spermatophyta</taxon>
        <taxon>Magnoliopsida</taxon>
        <taxon>eudicotyledons</taxon>
        <taxon>Gunneridae</taxon>
        <taxon>Pentapetalae</taxon>
        <taxon>rosids</taxon>
        <taxon>malvids</taxon>
        <taxon>Malvales</taxon>
        <taxon>Malvaceae</taxon>
        <taxon>Malvoideae</taxon>
        <taxon>Hibiscus</taxon>
    </lineage>
</organism>
<name>A0ABR2S997_9ROSI</name>
<dbReference type="InterPro" id="IPR044171">
    <property type="entry name" value="LAX2-like"/>
</dbReference>
<dbReference type="EMBL" id="JBBPBN010000016">
    <property type="protein sequence ID" value="KAK9021722.1"/>
    <property type="molecule type" value="Genomic_DNA"/>
</dbReference>